<protein>
    <recommendedName>
        <fullName evidence="9">Apolipoprotein N-acyltransferase</fullName>
        <shortName evidence="9">ALP N-acyltransferase</shortName>
        <ecNumber evidence="9">2.3.1.269</ecNumber>
    </recommendedName>
</protein>
<feature type="transmembrane region" description="Helical" evidence="9">
    <location>
        <begin position="6"/>
        <end position="39"/>
    </location>
</feature>
<evidence type="ECO:0000256" key="3">
    <source>
        <dbReference type="ARBA" id="ARBA00022475"/>
    </source>
</evidence>
<comment type="catalytic activity">
    <reaction evidence="9">
        <text>N-terminal S-1,2-diacyl-sn-glyceryl-L-cysteinyl-[lipoprotein] + a glycerophospholipid = N-acyl-S-1,2-diacyl-sn-glyceryl-L-cysteinyl-[lipoprotein] + a 2-acyl-sn-glycero-3-phospholipid + H(+)</text>
        <dbReference type="Rhea" id="RHEA:48228"/>
        <dbReference type="Rhea" id="RHEA-COMP:14681"/>
        <dbReference type="Rhea" id="RHEA-COMP:14684"/>
        <dbReference type="ChEBI" id="CHEBI:15378"/>
        <dbReference type="ChEBI" id="CHEBI:136912"/>
        <dbReference type="ChEBI" id="CHEBI:140656"/>
        <dbReference type="ChEBI" id="CHEBI:140657"/>
        <dbReference type="ChEBI" id="CHEBI:140660"/>
        <dbReference type="EC" id="2.3.1.269"/>
    </reaction>
</comment>
<dbReference type="NCBIfam" id="TIGR00546">
    <property type="entry name" value="lnt"/>
    <property type="match status" value="1"/>
</dbReference>
<keyword evidence="7 9" id="KW-0472">Membrane</keyword>
<accession>A0ABX5PWG5</accession>
<feature type="domain" description="CN hydrolase" evidence="10">
    <location>
        <begin position="238"/>
        <end position="515"/>
    </location>
</feature>
<comment type="function">
    <text evidence="9">Catalyzes the phospholipid dependent N-acylation of the N-terminal cysteine of apolipoprotein, the last step in lipoprotein maturation.</text>
</comment>
<feature type="transmembrane region" description="Helical" evidence="9">
    <location>
        <begin position="110"/>
        <end position="128"/>
    </location>
</feature>
<dbReference type="Gene3D" id="3.60.110.10">
    <property type="entry name" value="Carbon-nitrogen hydrolase"/>
    <property type="match status" value="1"/>
</dbReference>
<evidence type="ECO:0000313" key="12">
    <source>
        <dbReference type="Proteomes" id="UP000248584"/>
    </source>
</evidence>
<keyword evidence="6 9" id="KW-1133">Transmembrane helix</keyword>
<evidence type="ECO:0000256" key="4">
    <source>
        <dbReference type="ARBA" id="ARBA00022679"/>
    </source>
</evidence>
<dbReference type="Proteomes" id="UP000248584">
    <property type="component" value="Unassembled WGS sequence"/>
</dbReference>
<dbReference type="CDD" id="cd07571">
    <property type="entry name" value="ALP_N-acyl_transferase"/>
    <property type="match status" value="1"/>
</dbReference>
<dbReference type="Pfam" id="PF20154">
    <property type="entry name" value="LNT_N"/>
    <property type="match status" value="1"/>
</dbReference>
<evidence type="ECO:0000256" key="5">
    <source>
        <dbReference type="ARBA" id="ARBA00022692"/>
    </source>
</evidence>
<evidence type="ECO:0000313" key="11">
    <source>
        <dbReference type="EMBL" id="PZX39045.1"/>
    </source>
</evidence>
<feature type="transmembrane region" description="Helical" evidence="9">
    <location>
        <begin position="51"/>
        <end position="75"/>
    </location>
</feature>
<feature type="transmembrane region" description="Helical" evidence="9">
    <location>
        <begin position="163"/>
        <end position="183"/>
    </location>
</feature>
<dbReference type="Pfam" id="PF00795">
    <property type="entry name" value="CN_hydrolase"/>
    <property type="match status" value="1"/>
</dbReference>
<dbReference type="EMBL" id="QKZR01000004">
    <property type="protein sequence ID" value="PZX39045.1"/>
    <property type="molecule type" value="Genomic_DNA"/>
</dbReference>
<comment type="subcellular location">
    <subcellularLocation>
        <location evidence="1 9">Cell membrane</location>
        <topology evidence="1 9">Multi-pass membrane protein</topology>
    </subcellularLocation>
</comment>
<comment type="caution">
    <text evidence="11">The sequence shown here is derived from an EMBL/GenBank/DDBJ whole genome shotgun (WGS) entry which is preliminary data.</text>
</comment>
<keyword evidence="4 9" id="KW-0808">Transferase</keyword>
<comment type="pathway">
    <text evidence="9">Protein modification; lipoprotein biosynthesis (N-acyl transfer).</text>
</comment>
<name>A0ABX5PWG5_9FLAO</name>
<dbReference type="SUPFAM" id="SSF56317">
    <property type="entry name" value="Carbon-nitrogen hydrolase"/>
    <property type="match status" value="1"/>
</dbReference>
<proteinExistence type="inferred from homology"/>
<dbReference type="InterPro" id="IPR036526">
    <property type="entry name" value="C-N_Hydrolase_sf"/>
</dbReference>
<keyword evidence="12" id="KW-1185">Reference proteome</keyword>
<comment type="similarity">
    <text evidence="2 9">Belongs to the CN hydrolase family. Apolipoprotein N-acyltransferase subfamily.</text>
</comment>
<dbReference type="PANTHER" id="PTHR38686:SF1">
    <property type="entry name" value="APOLIPOPROTEIN N-ACYLTRANSFERASE"/>
    <property type="match status" value="1"/>
</dbReference>
<dbReference type="PROSITE" id="PS50263">
    <property type="entry name" value="CN_HYDROLASE"/>
    <property type="match status" value="1"/>
</dbReference>
<evidence type="ECO:0000259" key="10">
    <source>
        <dbReference type="PROSITE" id="PS50263"/>
    </source>
</evidence>
<reference evidence="11 12" key="1">
    <citation type="submission" date="2018-06" db="EMBL/GenBank/DDBJ databases">
        <title>Genomic Encyclopedia of Archaeal and Bacterial Type Strains, Phase II (KMG-II): from individual species to whole genera.</title>
        <authorList>
            <person name="Goeker M."/>
        </authorList>
    </citation>
    <scope>NUCLEOTIDE SEQUENCE [LARGE SCALE GENOMIC DNA]</scope>
    <source>
        <strain evidence="11 12">DSM 17205</strain>
    </source>
</reference>
<evidence type="ECO:0000256" key="7">
    <source>
        <dbReference type="ARBA" id="ARBA00023136"/>
    </source>
</evidence>
<dbReference type="InterPro" id="IPR004563">
    <property type="entry name" value="Apolipo_AcylTrfase"/>
</dbReference>
<feature type="transmembrane region" description="Helical" evidence="9">
    <location>
        <begin position="204"/>
        <end position="225"/>
    </location>
</feature>
<keyword evidence="5 9" id="KW-0812">Transmembrane</keyword>
<evidence type="ECO:0000256" key="8">
    <source>
        <dbReference type="ARBA" id="ARBA00023315"/>
    </source>
</evidence>
<gene>
    <name evidence="9" type="primary">lnt</name>
    <name evidence="11" type="ORF">LX97_02411</name>
</gene>
<dbReference type="HAMAP" id="MF_01148">
    <property type="entry name" value="Lnt"/>
    <property type="match status" value="1"/>
</dbReference>
<organism evidence="11 12">
    <name type="scientific">Nonlabens dokdonensis</name>
    <dbReference type="NCBI Taxonomy" id="328515"/>
    <lineage>
        <taxon>Bacteria</taxon>
        <taxon>Pseudomonadati</taxon>
        <taxon>Bacteroidota</taxon>
        <taxon>Flavobacteriia</taxon>
        <taxon>Flavobacteriales</taxon>
        <taxon>Flavobacteriaceae</taxon>
        <taxon>Nonlabens</taxon>
    </lineage>
</organism>
<dbReference type="EC" id="2.3.1.269" evidence="9"/>
<evidence type="ECO:0000256" key="9">
    <source>
        <dbReference type="HAMAP-Rule" id="MF_01148"/>
    </source>
</evidence>
<dbReference type="PANTHER" id="PTHR38686">
    <property type="entry name" value="APOLIPOPROTEIN N-ACYLTRANSFERASE"/>
    <property type="match status" value="1"/>
</dbReference>
<dbReference type="InterPro" id="IPR003010">
    <property type="entry name" value="C-N_Hydrolase"/>
</dbReference>
<feature type="transmembrane region" description="Helical" evidence="9">
    <location>
        <begin position="81"/>
        <end position="103"/>
    </location>
</feature>
<evidence type="ECO:0000256" key="2">
    <source>
        <dbReference type="ARBA" id="ARBA00010065"/>
    </source>
</evidence>
<evidence type="ECO:0000256" key="1">
    <source>
        <dbReference type="ARBA" id="ARBA00004651"/>
    </source>
</evidence>
<sequence>MKFNSLLLALLSGILLWLGWPTSGFAGLLLVAFVPLLIVERRLRLYETRRAAGKVFLFSYLSFFIWNMATTYWLYFSTPFGMWFAVLVNTALMSLVFLGYHLLARKATQGAALTFLACLWISFERLHLDWEFSWPWLNLGNGFSETTSWIQWYEYTGTFGGSLWIWLVNIFVFLSVLRFRPELPQDKLPLKKMESKIISKRQFIIKRVAVLLALVIVPILISQIISYSNFEINKGGGTQVVIVQPNIDPYSEKYYITNDSIVSHITNLALPLTDQFTDLIITPETVLADNIKLTNLDRLEYNRAVNQLRLSLLDYPNVNYLGGVSITEIVRDSAQMNPQTNLYRDGRTLYNDYNSAMFLKARDSLKIYHKSKLVVGVENFPYKSVLQPILGDAMLDLGGTVSTKTIQEDRTVFEMNNSAKVAPVICYESVYGEYVSDYVKNGATFLAIITNDAWWGNTQGHKQHLSLARLRAIENRRWIARSANTGISAIIDHQGNIKQSLGYEEEGAIQGSIRPRSGMTFYTTHGDYIARIASLMGLFILLFSVFRRGKMKRK</sequence>
<dbReference type="InterPro" id="IPR045378">
    <property type="entry name" value="LNT_N"/>
</dbReference>
<keyword evidence="3 9" id="KW-1003">Cell membrane</keyword>
<keyword evidence="8 9" id="KW-0012">Acyltransferase</keyword>
<evidence type="ECO:0000256" key="6">
    <source>
        <dbReference type="ARBA" id="ARBA00022989"/>
    </source>
</evidence>
<feature type="transmembrane region" description="Helical" evidence="9">
    <location>
        <begin position="528"/>
        <end position="546"/>
    </location>
</feature>
<dbReference type="RefSeq" id="WP_015360712.1">
    <property type="nucleotide sequence ID" value="NZ_QKZR01000004.1"/>
</dbReference>